<dbReference type="Gene3D" id="3.80.10.10">
    <property type="entry name" value="Ribonuclease Inhibitor"/>
    <property type="match status" value="1"/>
</dbReference>
<evidence type="ECO:0000313" key="2">
    <source>
        <dbReference type="EMBL" id="OAQ35914.1"/>
    </source>
</evidence>
<dbReference type="PANTHER" id="PTHR38926:SF5">
    <property type="entry name" value="F-BOX AND LEUCINE-RICH REPEAT PROTEIN 6"/>
    <property type="match status" value="1"/>
</dbReference>
<keyword evidence="3" id="KW-1185">Reference proteome</keyword>
<dbReference type="EMBL" id="KV442013">
    <property type="protein sequence ID" value="OAQ35914.1"/>
    <property type="molecule type" value="Genomic_DNA"/>
</dbReference>
<dbReference type="SUPFAM" id="SSF81383">
    <property type="entry name" value="F-box domain"/>
    <property type="match status" value="1"/>
</dbReference>
<name>A0A197KHU2_9FUNG</name>
<dbReference type="InterPro" id="IPR001810">
    <property type="entry name" value="F-box_dom"/>
</dbReference>
<feature type="domain" description="F-box" evidence="1">
    <location>
        <begin position="8"/>
        <end position="53"/>
    </location>
</feature>
<evidence type="ECO:0000259" key="1">
    <source>
        <dbReference type="PROSITE" id="PS50181"/>
    </source>
</evidence>
<dbReference type="PROSITE" id="PS50181">
    <property type="entry name" value="FBOX"/>
    <property type="match status" value="1"/>
</dbReference>
<gene>
    <name evidence="2" type="ORF">K457DRAFT_120667</name>
</gene>
<dbReference type="OrthoDB" id="2366709at2759"/>
<dbReference type="Gene3D" id="1.20.1280.50">
    <property type="match status" value="1"/>
</dbReference>
<evidence type="ECO:0000313" key="3">
    <source>
        <dbReference type="Proteomes" id="UP000078512"/>
    </source>
</evidence>
<dbReference type="AlphaFoldDB" id="A0A197KHU2"/>
<dbReference type="Pfam" id="PF12937">
    <property type="entry name" value="F-box-like"/>
    <property type="match status" value="1"/>
</dbReference>
<dbReference type="SUPFAM" id="SSF52047">
    <property type="entry name" value="RNI-like"/>
    <property type="match status" value="1"/>
</dbReference>
<organism evidence="2 3">
    <name type="scientific">Linnemannia elongata AG-77</name>
    <dbReference type="NCBI Taxonomy" id="1314771"/>
    <lineage>
        <taxon>Eukaryota</taxon>
        <taxon>Fungi</taxon>
        <taxon>Fungi incertae sedis</taxon>
        <taxon>Mucoromycota</taxon>
        <taxon>Mortierellomycotina</taxon>
        <taxon>Mortierellomycetes</taxon>
        <taxon>Mortierellales</taxon>
        <taxon>Mortierellaceae</taxon>
        <taxon>Linnemannia</taxon>
    </lineage>
</organism>
<sequence>MTSSTAPPLTLLTLPAEVFESVLPFLSKHDLAQCVHVSQAWSKAFVPHLWRNLGIRSRGQLKQFLTSETQKALVKNAKFVRALYITYKKLYQLFLPSRQTLIDEPGVCRMDVFAIGLFTNLRTLELLHLRHPGDNLDLSIFALVRQNPSLRRLRIDVKMDPKALLSLITKYVPKLQDLDLSVTWRGDVKVLLENLPEYLRIVRLRDVHHEAPGNTGEASRVEPGVGSRTMKRHHVLESFSIGGDLAGQDEDVLLPFLESCSRNLKSFGGKWSVRLFHNARIASALSDLGIFYKEMSRYSLPRDASDADVAKTISLNPNSTSIDLYLRHVGPLAAAAIVDNCERLEVLNIMDCGEREPLGSHLQAVLSKATRLRTLQAHWLLRDGKISATDILSSEWATTSLEHVDFKIDVPRVNDDTLSSNIEAIQSSRETQRQVLRRFGQQRNLRRLIIGGMAYSPASNVFGYQRNCLEMTLESGLDELVNLKNLEVLDIHHMDHRVGVPELEWMNQNLPNLQHLIGMGDNITPPSPEVRQWLQTHQPRFWR</sequence>
<dbReference type="PANTHER" id="PTHR38926">
    <property type="entry name" value="F-BOX DOMAIN CONTAINING PROTEIN, EXPRESSED"/>
    <property type="match status" value="1"/>
</dbReference>
<dbReference type="InterPro" id="IPR036047">
    <property type="entry name" value="F-box-like_dom_sf"/>
</dbReference>
<proteinExistence type="predicted"/>
<protein>
    <recommendedName>
        <fullName evidence="1">F-box domain-containing protein</fullName>
    </recommendedName>
</protein>
<dbReference type="InterPro" id="IPR032675">
    <property type="entry name" value="LRR_dom_sf"/>
</dbReference>
<reference evidence="2 3" key="1">
    <citation type="submission" date="2016-05" db="EMBL/GenBank/DDBJ databases">
        <title>Genome sequencing reveals origins of a unique bacterial endosymbiosis in the earliest lineages of terrestrial Fungi.</title>
        <authorList>
            <consortium name="DOE Joint Genome Institute"/>
            <person name="Uehling J."/>
            <person name="Gryganskyi A."/>
            <person name="Hameed K."/>
            <person name="Tschaplinski T."/>
            <person name="Misztal P."/>
            <person name="Wu S."/>
            <person name="Desiro A."/>
            <person name="Vande Pol N."/>
            <person name="Du Z.-Y."/>
            <person name="Zienkiewicz A."/>
            <person name="Zienkiewicz K."/>
            <person name="Morin E."/>
            <person name="Tisserant E."/>
            <person name="Splivallo R."/>
            <person name="Hainaut M."/>
            <person name="Henrissat B."/>
            <person name="Ohm R."/>
            <person name="Kuo A."/>
            <person name="Yan J."/>
            <person name="Lipzen A."/>
            <person name="Nolan M."/>
            <person name="Labutti K."/>
            <person name="Barry K."/>
            <person name="Goldstein A."/>
            <person name="Labbe J."/>
            <person name="Schadt C."/>
            <person name="Tuskan G."/>
            <person name="Grigoriev I."/>
            <person name="Martin F."/>
            <person name="Vilgalys R."/>
            <person name="Bonito G."/>
        </authorList>
    </citation>
    <scope>NUCLEOTIDE SEQUENCE [LARGE SCALE GENOMIC DNA]</scope>
    <source>
        <strain evidence="2 3">AG-77</strain>
    </source>
</reference>
<accession>A0A197KHU2</accession>
<dbReference type="Proteomes" id="UP000078512">
    <property type="component" value="Unassembled WGS sequence"/>
</dbReference>